<feature type="domain" description="Peptidase S1" evidence="5">
    <location>
        <begin position="42"/>
        <end position="419"/>
    </location>
</feature>
<dbReference type="Gene3D" id="2.60.40.10">
    <property type="entry name" value="Immunoglobulins"/>
    <property type="match status" value="1"/>
</dbReference>
<dbReference type="Gene3D" id="2.40.10.10">
    <property type="entry name" value="Trypsin-like serine proteases"/>
    <property type="match status" value="2"/>
</dbReference>
<keyword evidence="4" id="KW-0732">Signal</keyword>
<dbReference type="PROSITE" id="PS51257">
    <property type="entry name" value="PROKAR_LIPOPROTEIN"/>
    <property type="match status" value="1"/>
</dbReference>
<dbReference type="InterPro" id="IPR018114">
    <property type="entry name" value="TRYPSIN_HIS"/>
</dbReference>
<feature type="chain" id="PRO_5045325354" evidence="4">
    <location>
        <begin position="23"/>
        <end position="702"/>
    </location>
</feature>
<dbReference type="PROSITE" id="PS50240">
    <property type="entry name" value="TRYPSIN_DOM"/>
    <property type="match status" value="1"/>
</dbReference>
<evidence type="ECO:0000256" key="1">
    <source>
        <dbReference type="ARBA" id="ARBA00007664"/>
    </source>
</evidence>
<proteinExistence type="inferred from homology"/>
<protein>
    <submittedName>
        <fullName evidence="6">Trypsin-like serine protease</fullName>
        <ecNumber evidence="6">3.4.21.-</ecNumber>
    </submittedName>
</protein>
<dbReference type="InterPro" id="IPR001254">
    <property type="entry name" value="Trypsin_dom"/>
</dbReference>
<dbReference type="PROSITE" id="PS00134">
    <property type="entry name" value="TRYPSIN_HIS"/>
    <property type="match status" value="1"/>
</dbReference>
<dbReference type="InterPro" id="IPR013783">
    <property type="entry name" value="Ig-like_fold"/>
</dbReference>
<dbReference type="InterPro" id="IPR020008">
    <property type="entry name" value="GlyGly_CTERM"/>
</dbReference>
<evidence type="ECO:0000313" key="6">
    <source>
        <dbReference type="EMBL" id="MCC2617781.1"/>
    </source>
</evidence>
<comment type="caution">
    <text evidence="6">The sequence shown here is derived from an EMBL/GenBank/DDBJ whole genome shotgun (WGS) entry which is preliminary data.</text>
</comment>
<comment type="similarity">
    <text evidence="1">Belongs to the peptidase S1 family.</text>
</comment>
<dbReference type="SUPFAM" id="SSF50494">
    <property type="entry name" value="Trypsin-like serine proteases"/>
    <property type="match status" value="1"/>
</dbReference>
<evidence type="ECO:0000256" key="2">
    <source>
        <dbReference type="ARBA" id="ARBA00023157"/>
    </source>
</evidence>
<dbReference type="EC" id="3.4.21.-" evidence="6"/>
<feature type="signal peptide" evidence="4">
    <location>
        <begin position="1"/>
        <end position="22"/>
    </location>
</feature>
<reference evidence="6 7" key="1">
    <citation type="submission" date="2021-10" db="EMBL/GenBank/DDBJ databases">
        <title>Draft genome of Aestuariibacter halophilus JC2043.</title>
        <authorList>
            <person name="Emsley S.A."/>
            <person name="Pfannmuller K.M."/>
            <person name="Ushijima B."/>
            <person name="Saw J.H."/>
            <person name="Videau P."/>
        </authorList>
    </citation>
    <scope>NUCLEOTIDE SEQUENCE [LARGE SCALE GENOMIC DNA]</scope>
    <source>
        <strain evidence="6 7">JC2043</strain>
    </source>
</reference>
<keyword evidence="3" id="KW-0720">Serine protease</keyword>
<keyword evidence="3" id="KW-0645">Protease</keyword>
<dbReference type="InterPro" id="IPR009003">
    <property type="entry name" value="Peptidase_S1_PA"/>
</dbReference>
<dbReference type="InterPro" id="IPR050430">
    <property type="entry name" value="Peptidase_S1"/>
</dbReference>
<evidence type="ECO:0000259" key="5">
    <source>
        <dbReference type="PROSITE" id="PS50240"/>
    </source>
</evidence>
<dbReference type="InterPro" id="IPR043504">
    <property type="entry name" value="Peptidase_S1_PA_chymotrypsin"/>
</dbReference>
<organism evidence="6 7">
    <name type="scientific">Fluctibacter halophilus</name>
    <dbReference type="NCBI Taxonomy" id="226011"/>
    <lineage>
        <taxon>Bacteria</taxon>
        <taxon>Pseudomonadati</taxon>
        <taxon>Pseudomonadota</taxon>
        <taxon>Gammaproteobacteria</taxon>
        <taxon>Alteromonadales</taxon>
        <taxon>Alteromonadaceae</taxon>
        <taxon>Fluctibacter</taxon>
    </lineage>
</organism>
<dbReference type="PROSITE" id="PS00135">
    <property type="entry name" value="TRYPSIN_SER"/>
    <property type="match status" value="1"/>
</dbReference>
<dbReference type="PRINTS" id="PR00722">
    <property type="entry name" value="CHYMOTRYPSIN"/>
</dbReference>
<gene>
    <name evidence="6" type="ORF">LJ739_16135</name>
</gene>
<keyword evidence="7" id="KW-1185">Reference proteome</keyword>
<keyword evidence="2" id="KW-1015">Disulfide bond</keyword>
<keyword evidence="3 6" id="KW-0378">Hydrolase</keyword>
<dbReference type="InterPro" id="IPR001314">
    <property type="entry name" value="Peptidase_S1A"/>
</dbReference>
<evidence type="ECO:0000256" key="4">
    <source>
        <dbReference type="SAM" id="SignalP"/>
    </source>
</evidence>
<dbReference type="RefSeq" id="WP_229162160.1">
    <property type="nucleotide sequence ID" value="NZ_JAJEWP010000006.1"/>
</dbReference>
<dbReference type="Proteomes" id="UP001520878">
    <property type="component" value="Unassembled WGS sequence"/>
</dbReference>
<dbReference type="Pfam" id="PF02225">
    <property type="entry name" value="PA"/>
    <property type="match status" value="1"/>
</dbReference>
<evidence type="ECO:0000256" key="3">
    <source>
        <dbReference type="RuleBase" id="RU363034"/>
    </source>
</evidence>
<dbReference type="InterPro" id="IPR046450">
    <property type="entry name" value="PA_dom_sf"/>
</dbReference>
<name>A0ABS8GCE3_9ALTE</name>
<dbReference type="GO" id="GO:0016787">
    <property type="term" value="F:hydrolase activity"/>
    <property type="evidence" value="ECO:0007669"/>
    <property type="project" value="UniProtKB-KW"/>
</dbReference>
<dbReference type="CDD" id="cd00190">
    <property type="entry name" value="Tryp_SPc"/>
    <property type="match status" value="1"/>
</dbReference>
<evidence type="ECO:0000313" key="7">
    <source>
        <dbReference type="Proteomes" id="UP001520878"/>
    </source>
</evidence>
<dbReference type="PANTHER" id="PTHR24276">
    <property type="entry name" value="POLYSERASE-RELATED"/>
    <property type="match status" value="1"/>
</dbReference>
<dbReference type="Pfam" id="PF00089">
    <property type="entry name" value="Trypsin"/>
    <property type="match status" value="1"/>
</dbReference>
<sequence length="702" mass="71813">MKTKLLVSALAALSCAALPTMAAETPKAIKKAQLKLPVSPKIVGGEEAQEGDFPAIVALVATYQEVQTSLSVDGVDYASQAFNFGPSGSATGEVVDCGLGGDVCADVNGKICLIERGEFNFSDKADNCEAGGGIGAIIYNNDVGDINGTLGEDFAGGIPVVAISQDDGKAIAELDAPTATIEVAESSTLVQDSSCGASFIGDKWVLTAAHCVEGVSPDSMKVNIGEFDLRDGAENAIDIANIYMHPQYDAVALNYDIALLELTESVDAPVMTLADKASTDQWAAENATVTVAGWGGRLGYAPGEGPTGDFPDILHRVDMELRTNNECATILGDSFGVPGATPEEAGITDVMLCATVPEGGKGSCQGDSGGPLMVSTGAGWEQVGIVSWGYGCAAQGFPGVYARVAELRGYVDAVTSGLVINNSPDLVLAPVGYAQQATLTLTNNSDMTVSPTVAVEGSDDVLVDTAACTDLAPASSCELNVSVAASAAGQQTATLVVDAGMDIATSGVTFSFDSLDTSTEADGVAGESNSAVSWFSGGDAPWAASDVEGVVAGIIDHSQSSSLLAQIEGEGTVTFDWSVCSEENTEAPDDAAEVYDAMFLTVNGELTDFIAGDVDFTSKSVVLGEGTHLIEWTFSKDGSVTESCGTAGEVAEFAAVRRVTFTPKATPVAPPTPPTDSGSSGGSLGWLSLALVGLLGLRRRMH</sequence>
<dbReference type="InterPro" id="IPR003137">
    <property type="entry name" value="PA_domain"/>
</dbReference>
<dbReference type="Gene3D" id="3.50.30.30">
    <property type="match status" value="1"/>
</dbReference>
<dbReference type="NCBIfam" id="TIGR03501">
    <property type="entry name" value="GlyGly_CTERM"/>
    <property type="match status" value="1"/>
</dbReference>
<dbReference type="PANTHER" id="PTHR24276:SF98">
    <property type="entry name" value="FI18310P1-RELATED"/>
    <property type="match status" value="1"/>
</dbReference>
<accession>A0ABS8GCE3</accession>
<dbReference type="EMBL" id="JAJEWP010000006">
    <property type="protein sequence ID" value="MCC2617781.1"/>
    <property type="molecule type" value="Genomic_DNA"/>
</dbReference>
<dbReference type="SUPFAM" id="SSF52025">
    <property type="entry name" value="PA domain"/>
    <property type="match status" value="1"/>
</dbReference>
<dbReference type="SMART" id="SM00020">
    <property type="entry name" value="Tryp_SPc"/>
    <property type="match status" value="1"/>
</dbReference>
<dbReference type="InterPro" id="IPR033116">
    <property type="entry name" value="TRYPSIN_SER"/>
</dbReference>